<evidence type="ECO:0000313" key="2">
    <source>
        <dbReference type="Proteomes" id="UP000559010"/>
    </source>
</evidence>
<reference evidence="1 2" key="1">
    <citation type="submission" date="2020-04" db="EMBL/GenBank/DDBJ databases">
        <title>Flammeovirgaceae bacterium KN852 isolated from deep sea.</title>
        <authorList>
            <person name="Zhang D.-C."/>
        </authorList>
    </citation>
    <scope>NUCLEOTIDE SEQUENCE [LARGE SCALE GENOMIC DNA]</scope>
    <source>
        <strain evidence="1 2">KN852</strain>
    </source>
</reference>
<accession>A0A848JA43</accession>
<dbReference type="EMBL" id="JABBNU010000010">
    <property type="protein sequence ID" value="NMM49912.1"/>
    <property type="molecule type" value="Genomic_DNA"/>
</dbReference>
<comment type="caution">
    <text evidence="1">The sequence shown here is derived from an EMBL/GenBank/DDBJ whole genome shotgun (WGS) entry which is preliminary data.</text>
</comment>
<sequence length="756" mass="86643">MDITSKLPELPDIGHPLNNQDLDFQLVTVEMKSKDLSLPMGSDVIFNVSATGGIKIHLYNHIEDHEIDDDKIDNPGKNLFKHWPDHEKIYLDKALLAYTLEGKLKANLPTVELGSLGFGVDVSRYFQFQSYRLHSSDKKVSESIIDDLKNFRHLFSKEHLDKLEVNEAMVMKVGGSLSLDAKVTYAQALTGSVDVISKILNVTGQLNIKADVGASVKLGVDLKDDFELFIIKISKDKYKVCLTKSINRSVELGIKAGIEASIDDNSQIDSLVNQFFVGIDDKVFEPLIKKIDSGLSDKDQELIAKASNLLKFKTELSIEGFTKEFEKLKEKAKSKFVEILKQKLALGIAYDYSRINNGEAILQIEIDSKNLQKHHRHLIGLKINKLIEAYEKDNKSFNVLEYLKRDVKKENISLGIQLSFGDFNIGSRITREFNEEKIETIKNTKRQFKVNAYGNKVTKKTTFGGNSDLYRINFDASMPNFLNNEADLKVKEFDYTLGLFFESVERKTREEELYDMLDWAATWDIIPFSSIEQNFKRISDEVLKGNGKDVKYSLSLNVGMGDFDEFIPYFKNALNNLVPLALAGAMHQIRHKGSEFDTRNQIEKRRILYKLFWMTYLKNDWRSEVFAAEQLMDMLIKNGFEDLADFEDPKTNYEYYSRYKVSKILGISNLNKTIHSLVADFEDIIKFSDTYYDKAKFKRIMKGIAQTPLKTPFGLRFFGRLLLDMESLMTFDEKVIQKSFSIDYKEGGKDKKLIIG</sequence>
<name>A0A848JA43_9BACT</name>
<keyword evidence="2" id="KW-1185">Reference proteome</keyword>
<dbReference type="AlphaFoldDB" id="A0A848JA43"/>
<organism evidence="1 2">
    <name type="scientific">Marinigracilibium pacificum</name>
    <dbReference type="NCBI Taxonomy" id="2729599"/>
    <lineage>
        <taxon>Bacteria</taxon>
        <taxon>Pseudomonadati</taxon>
        <taxon>Bacteroidota</taxon>
        <taxon>Cytophagia</taxon>
        <taxon>Cytophagales</taxon>
        <taxon>Flammeovirgaceae</taxon>
        <taxon>Marinigracilibium</taxon>
    </lineage>
</organism>
<dbReference type="RefSeq" id="WP_169683490.1">
    <property type="nucleotide sequence ID" value="NZ_JABBNU010000010.1"/>
</dbReference>
<gene>
    <name evidence="1" type="ORF">HH304_16010</name>
</gene>
<proteinExistence type="predicted"/>
<protein>
    <submittedName>
        <fullName evidence="1">Uncharacterized protein</fullName>
    </submittedName>
</protein>
<evidence type="ECO:0000313" key="1">
    <source>
        <dbReference type="EMBL" id="NMM49912.1"/>
    </source>
</evidence>
<dbReference type="Proteomes" id="UP000559010">
    <property type="component" value="Unassembled WGS sequence"/>
</dbReference>